<reference evidence="1" key="1">
    <citation type="submission" date="2024-02" db="EMBL/GenBank/DDBJ databases">
        <title>Metagenome Assembled Genome of Zalaria obscura JY119.</title>
        <authorList>
            <person name="Vighnesh L."/>
            <person name="Jagadeeshwari U."/>
            <person name="Venkata Ramana C."/>
            <person name="Sasikala C."/>
        </authorList>
    </citation>
    <scope>NUCLEOTIDE SEQUENCE</scope>
    <source>
        <strain evidence="1">JY119</strain>
    </source>
</reference>
<evidence type="ECO:0000313" key="1">
    <source>
        <dbReference type="EMBL" id="KAK8215339.1"/>
    </source>
</evidence>
<name>A0ACC3SJ60_9PEZI</name>
<protein>
    <submittedName>
        <fullName evidence="1">Uncharacterized protein</fullName>
    </submittedName>
</protein>
<evidence type="ECO:0000313" key="2">
    <source>
        <dbReference type="Proteomes" id="UP001320706"/>
    </source>
</evidence>
<proteinExistence type="predicted"/>
<sequence length="123" mass="13342">MITAISNGKRGEKGHQLAPTLPEARRPVLAPPPLFRQGHGRELISRRVEDGRSALAGLDTLQGQTGNCTIASSPRLIHFRTVVAVFNPSPFRLSPVSIATFRNATFSIVPETRLERGFGPSSE</sequence>
<dbReference type="EMBL" id="JAMKPW020000008">
    <property type="protein sequence ID" value="KAK8215339.1"/>
    <property type="molecule type" value="Genomic_DNA"/>
</dbReference>
<comment type="caution">
    <text evidence="1">The sequence shown here is derived from an EMBL/GenBank/DDBJ whole genome shotgun (WGS) entry which is preliminary data.</text>
</comment>
<organism evidence="1 2">
    <name type="scientific">Zalaria obscura</name>
    <dbReference type="NCBI Taxonomy" id="2024903"/>
    <lineage>
        <taxon>Eukaryota</taxon>
        <taxon>Fungi</taxon>
        <taxon>Dikarya</taxon>
        <taxon>Ascomycota</taxon>
        <taxon>Pezizomycotina</taxon>
        <taxon>Dothideomycetes</taxon>
        <taxon>Dothideomycetidae</taxon>
        <taxon>Dothideales</taxon>
        <taxon>Zalariaceae</taxon>
        <taxon>Zalaria</taxon>
    </lineage>
</organism>
<dbReference type="Proteomes" id="UP001320706">
    <property type="component" value="Unassembled WGS sequence"/>
</dbReference>
<keyword evidence="2" id="KW-1185">Reference proteome</keyword>
<accession>A0ACC3SJ60</accession>
<gene>
    <name evidence="1" type="ORF">M8818_001960</name>
</gene>